<gene>
    <name evidence="1" type="ORF">ACFYXQ_02295</name>
</gene>
<evidence type="ECO:0000313" key="1">
    <source>
        <dbReference type="EMBL" id="MFF3566591.1"/>
    </source>
</evidence>
<dbReference type="Proteomes" id="UP001601992">
    <property type="component" value="Unassembled WGS sequence"/>
</dbReference>
<keyword evidence="2" id="KW-1185">Reference proteome</keyword>
<comment type="caution">
    <text evidence="1">The sequence shown here is derived from an EMBL/GenBank/DDBJ whole genome shotgun (WGS) entry which is preliminary data.</text>
</comment>
<name>A0ABW6RRG1_9NOCA</name>
<protein>
    <submittedName>
        <fullName evidence="1">DUF5994 family protein</fullName>
    </submittedName>
</protein>
<sequence>MTAQQPRYAPDNRRPPALRLLVDTRPPHTGWVDGAWWPHSHDLTAELPALLTVLAARLGLVHRVIYHLGDWDETPARFTTGASWVRLGGFHRKTPHTLDVVGLTGARIALLIVPPHTTVDSARVTMTTAATRGNTSTVADLLRAGHNAPGDIPT</sequence>
<accession>A0ABW6RRG1</accession>
<dbReference type="InterPro" id="IPR046036">
    <property type="entry name" value="DUF5994"/>
</dbReference>
<dbReference type="RefSeq" id="WP_040818847.1">
    <property type="nucleotide sequence ID" value="NZ_JBIAQY010000001.1"/>
</dbReference>
<dbReference type="EMBL" id="JBIAQY010000001">
    <property type="protein sequence ID" value="MFF3566591.1"/>
    <property type="molecule type" value="Genomic_DNA"/>
</dbReference>
<proteinExistence type="predicted"/>
<evidence type="ECO:0000313" key="2">
    <source>
        <dbReference type="Proteomes" id="UP001601992"/>
    </source>
</evidence>
<reference evidence="1 2" key="1">
    <citation type="submission" date="2024-10" db="EMBL/GenBank/DDBJ databases">
        <title>The Natural Products Discovery Center: Release of the First 8490 Sequenced Strains for Exploring Actinobacteria Biosynthetic Diversity.</title>
        <authorList>
            <person name="Kalkreuter E."/>
            <person name="Kautsar S.A."/>
            <person name="Yang D."/>
            <person name="Bader C.D."/>
            <person name="Teijaro C.N."/>
            <person name="Fluegel L."/>
            <person name="Davis C.M."/>
            <person name="Simpson J.R."/>
            <person name="Lauterbach L."/>
            <person name="Steele A.D."/>
            <person name="Gui C."/>
            <person name="Meng S."/>
            <person name="Li G."/>
            <person name="Viehrig K."/>
            <person name="Ye F."/>
            <person name="Su P."/>
            <person name="Kiefer A.F."/>
            <person name="Nichols A."/>
            <person name="Cepeda A.J."/>
            <person name="Yan W."/>
            <person name="Fan B."/>
            <person name="Jiang Y."/>
            <person name="Adhikari A."/>
            <person name="Zheng C.-J."/>
            <person name="Schuster L."/>
            <person name="Cowan T.M."/>
            <person name="Smanski M.J."/>
            <person name="Chevrette M.G."/>
            <person name="De Carvalho L.P.S."/>
            <person name="Shen B."/>
        </authorList>
    </citation>
    <scope>NUCLEOTIDE SEQUENCE [LARGE SCALE GENOMIC DNA]</scope>
    <source>
        <strain evidence="1 2">NPDC002593</strain>
    </source>
</reference>
<dbReference type="Pfam" id="PF19457">
    <property type="entry name" value="DUF5994"/>
    <property type="match status" value="1"/>
</dbReference>
<organism evidence="1 2">
    <name type="scientific">Nocardia jiangxiensis</name>
    <dbReference type="NCBI Taxonomy" id="282685"/>
    <lineage>
        <taxon>Bacteria</taxon>
        <taxon>Bacillati</taxon>
        <taxon>Actinomycetota</taxon>
        <taxon>Actinomycetes</taxon>
        <taxon>Mycobacteriales</taxon>
        <taxon>Nocardiaceae</taxon>
        <taxon>Nocardia</taxon>
    </lineage>
</organism>